<dbReference type="PROSITE" id="PS51470">
    <property type="entry name" value="FG_GAP"/>
    <property type="match status" value="3"/>
</dbReference>
<dbReference type="GO" id="GO:0008305">
    <property type="term" value="C:integrin complex"/>
    <property type="evidence" value="ECO:0007669"/>
    <property type="project" value="InterPro"/>
</dbReference>
<evidence type="ECO:0000259" key="12">
    <source>
        <dbReference type="Pfam" id="PF08441"/>
    </source>
</evidence>
<evidence type="ECO:0000256" key="2">
    <source>
        <dbReference type="ARBA" id="ARBA00008054"/>
    </source>
</evidence>
<dbReference type="Pfam" id="PF01839">
    <property type="entry name" value="FG-GAP"/>
    <property type="match status" value="2"/>
</dbReference>
<dbReference type="InterPro" id="IPR013519">
    <property type="entry name" value="Int_alpha_beta-p"/>
</dbReference>
<dbReference type="InterPro" id="IPR013649">
    <property type="entry name" value="Integrin_alpha_Ig-like_1"/>
</dbReference>
<evidence type="ECO:0000256" key="1">
    <source>
        <dbReference type="ARBA" id="ARBA00004479"/>
    </source>
</evidence>
<keyword evidence="11" id="KW-0812">Transmembrane</keyword>
<dbReference type="InterPro" id="IPR028994">
    <property type="entry name" value="Integrin_alpha_N"/>
</dbReference>
<dbReference type="PANTHER" id="PTHR23220:SF134">
    <property type="entry name" value="INTEGRIN ALPHA-2 DOMAIN-CONTAINING PROTEIN"/>
    <property type="match status" value="1"/>
</dbReference>
<dbReference type="Proteomes" id="UP000597762">
    <property type="component" value="Unassembled WGS sequence"/>
</dbReference>
<dbReference type="Gene3D" id="1.20.5.930">
    <property type="entry name" value="Bicelle-embedded integrin alpha(iib) transmembrane segment"/>
    <property type="match status" value="1"/>
</dbReference>
<dbReference type="GO" id="GO:0098609">
    <property type="term" value="P:cell-cell adhesion"/>
    <property type="evidence" value="ECO:0007669"/>
    <property type="project" value="TreeGrafter"/>
</dbReference>
<dbReference type="PANTHER" id="PTHR23220">
    <property type="entry name" value="INTEGRIN ALPHA"/>
    <property type="match status" value="1"/>
</dbReference>
<dbReference type="PROSITE" id="PS00242">
    <property type="entry name" value="INTEGRIN_ALPHA"/>
    <property type="match status" value="1"/>
</dbReference>
<proteinExistence type="inferred from homology"/>
<evidence type="ECO:0000256" key="9">
    <source>
        <dbReference type="ARBA" id="ARBA00023180"/>
    </source>
</evidence>
<feature type="domain" description="Integrin alpha first immunoglubulin-like" evidence="12">
    <location>
        <begin position="377"/>
        <end position="522"/>
    </location>
</feature>
<evidence type="ECO:0000256" key="11">
    <source>
        <dbReference type="RuleBase" id="RU003762"/>
    </source>
</evidence>
<dbReference type="Gene3D" id="2.60.40.1460">
    <property type="entry name" value="Integrin domains. Chain A, domain 2"/>
    <property type="match status" value="1"/>
</dbReference>
<feature type="repeat" description="FG-GAP" evidence="10">
    <location>
        <begin position="209"/>
        <end position="267"/>
    </location>
</feature>
<dbReference type="Pfam" id="PF08441">
    <property type="entry name" value="Integrin_A_Ig_1"/>
    <property type="match status" value="1"/>
</dbReference>
<dbReference type="AlphaFoldDB" id="A0A812BT74"/>
<keyword evidence="7 11" id="KW-0472">Membrane</keyword>
<comment type="caution">
    <text evidence="13">The sequence shown here is derived from an EMBL/GenBank/DDBJ whole genome shotgun (WGS) entry which is preliminary data.</text>
</comment>
<keyword evidence="14" id="KW-1185">Reference proteome</keyword>
<keyword evidence="3" id="KW-0732">Signal</keyword>
<feature type="repeat" description="FG-GAP" evidence="10">
    <location>
        <begin position="330"/>
        <end position="392"/>
    </location>
</feature>
<keyword evidence="9" id="KW-0325">Glycoprotein</keyword>
<dbReference type="GO" id="GO:0007229">
    <property type="term" value="P:integrin-mediated signaling pathway"/>
    <property type="evidence" value="ECO:0007669"/>
    <property type="project" value="UniProtKB-KW"/>
</dbReference>
<comment type="similarity">
    <text evidence="2 11">Belongs to the integrin alpha chain family.</text>
</comment>
<keyword evidence="4" id="KW-0677">Repeat</keyword>
<sequence length="784" mass="87403">MLFECQISGQESTEKYQKCTTQVALSGDSSADTQSYDEKQWLGVAMDVNEQAGKFIVCAHRWCEIVSKQLRMVGACYLLSTSINDHKILAPLLDKPKKNGVFYQGMAQFGTSAQFSKNNKDILFGAPGIYQGRGGFVIKDILNDNFTTVDYSNSENHKVYSKEEYEDSMVGYSITSGRFFFNKIQIAVGGPGPSTFGLGKVLIYSGEMLIGRYAGSQYGGGFGSSLASGNFSGDEHDDLVVGAPMEYDVVDEGRVYILISTGLGSFMENKIVLVGDNIPGSRFGTTVANIGDLNQDGIDDIAVGAPYENGCGAVYIYYGNLISIDEIKRQKIIGKSLSPELKGFGISFSRPKDVDNNGYLDFAVGAFLSDQAVLLHTKPVIKSNTTVQSSPSELNPQDTDCFGDIFKDGCLNLSVSINLLGKAFKKVDLEVSIYIDVEKNENQKRAVLQKAEDNYIQTELGLNNQFHKIYQLKTRKRRDLFKPVVINLIVTVQTNETEMNISPIQDLLNPNIIKYEIPFLNDCGADKLCAVDLQTRLKCEGFEMYPKNNEDLLNIQMRKKAVLSVNTVSEPQYILVSQKKESKSATDIKDITHQYSFYNNGPSDLKAGNFTLKVYKIGSLLSNLDPQVNSSGTFLRITCLSETFNNKPQFYEMKCHFREWLKESLFLIEVYMKMDIAKLDSMLPVVKSELIMNSVKDKDYVDDVAIEGKIYSVSTNFRSPGQPKPVKTWIIVLCVVLGILLLLGFIAGLWKCGFFKRQKVHRIRQHDGSMKQEVQPDPDSEPLN</sequence>
<dbReference type="GO" id="GO:0033627">
    <property type="term" value="P:cell adhesion mediated by integrin"/>
    <property type="evidence" value="ECO:0007669"/>
    <property type="project" value="TreeGrafter"/>
</dbReference>
<comment type="subcellular location">
    <subcellularLocation>
        <location evidence="1 11">Membrane</location>
        <topology evidence="1 11">Single-pass type I membrane protein</topology>
    </subcellularLocation>
</comment>
<organism evidence="13 14">
    <name type="scientific">Acanthosepion pharaonis</name>
    <name type="common">Pharaoh cuttlefish</name>
    <name type="synonym">Sepia pharaonis</name>
    <dbReference type="NCBI Taxonomy" id="158019"/>
    <lineage>
        <taxon>Eukaryota</taxon>
        <taxon>Metazoa</taxon>
        <taxon>Spiralia</taxon>
        <taxon>Lophotrochozoa</taxon>
        <taxon>Mollusca</taxon>
        <taxon>Cephalopoda</taxon>
        <taxon>Coleoidea</taxon>
        <taxon>Decapodiformes</taxon>
        <taxon>Sepiida</taxon>
        <taxon>Sepiina</taxon>
        <taxon>Sepiidae</taxon>
        <taxon>Acanthosepion</taxon>
    </lineage>
</organism>
<evidence type="ECO:0000256" key="4">
    <source>
        <dbReference type="ARBA" id="ARBA00022737"/>
    </source>
</evidence>
<dbReference type="PRINTS" id="PR01185">
    <property type="entry name" value="INTEGRINA"/>
</dbReference>
<keyword evidence="5 11" id="KW-0130">Cell adhesion</keyword>
<name>A0A812BT74_ACAPH</name>
<gene>
    <name evidence="13" type="ORF">SPHA_23613</name>
</gene>
<reference evidence="13" key="1">
    <citation type="submission" date="2021-01" db="EMBL/GenBank/DDBJ databases">
        <authorList>
            <person name="Li R."/>
            <person name="Bekaert M."/>
        </authorList>
    </citation>
    <scope>NUCLEOTIDE SEQUENCE</scope>
    <source>
        <strain evidence="13">Farmed</strain>
    </source>
</reference>
<dbReference type="InterPro" id="IPR032695">
    <property type="entry name" value="Integrin_dom_sf"/>
</dbReference>
<dbReference type="SMART" id="SM00191">
    <property type="entry name" value="Int_alpha"/>
    <property type="match status" value="4"/>
</dbReference>
<keyword evidence="6 11" id="KW-0401">Integrin</keyword>
<keyword evidence="8 11" id="KW-0675">Receptor</keyword>
<dbReference type="GO" id="GO:0007160">
    <property type="term" value="P:cell-matrix adhesion"/>
    <property type="evidence" value="ECO:0007669"/>
    <property type="project" value="TreeGrafter"/>
</dbReference>
<keyword evidence="11" id="KW-1133">Transmembrane helix</keyword>
<evidence type="ECO:0000256" key="7">
    <source>
        <dbReference type="ARBA" id="ARBA00023136"/>
    </source>
</evidence>
<evidence type="ECO:0000256" key="6">
    <source>
        <dbReference type="ARBA" id="ARBA00023037"/>
    </source>
</evidence>
<dbReference type="EMBL" id="CAHIKZ030000873">
    <property type="protein sequence ID" value="CAE1243047.1"/>
    <property type="molecule type" value="Genomic_DNA"/>
</dbReference>
<evidence type="ECO:0000256" key="5">
    <source>
        <dbReference type="ARBA" id="ARBA00022889"/>
    </source>
</evidence>
<dbReference type="OrthoDB" id="5573735at2759"/>
<dbReference type="SUPFAM" id="SSF69179">
    <property type="entry name" value="Integrin domains"/>
    <property type="match status" value="1"/>
</dbReference>
<accession>A0A812BT74</accession>
<dbReference type="Gene3D" id="2.130.10.130">
    <property type="entry name" value="Integrin alpha, N-terminal"/>
    <property type="match status" value="1"/>
</dbReference>
<evidence type="ECO:0000313" key="13">
    <source>
        <dbReference type="EMBL" id="CAE1243047.1"/>
    </source>
</evidence>
<dbReference type="GO" id="GO:0005178">
    <property type="term" value="F:integrin binding"/>
    <property type="evidence" value="ECO:0007669"/>
    <property type="project" value="TreeGrafter"/>
</dbReference>
<feature type="transmembrane region" description="Helical" evidence="11">
    <location>
        <begin position="729"/>
        <end position="750"/>
    </location>
</feature>
<feature type="repeat" description="FG-GAP" evidence="10">
    <location>
        <begin position="269"/>
        <end position="326"/>
    </location>
</feature>
<protein>
    <submittedName>
        <fullName evidence="13">ITGA9</fullName>
    </submittedName>
</protein>
<dbReference type="InterPro" id="IPR018184">
    <property type="entry name" value="Integrin_alpha_C_CS"/>
</dbReference>
<evidence type="ECO:0000256" key="10">
    <source>
        <dbReference type="PROSITE-ProRule" id="PRU00803"/>
    </source>
</evidence>
<evidence type="ECO:0000313" key="14">
    <source>
        <dbReference type="Proteomes" id="UP000597762"/>
    </source>
</evidence>
<evidence type="ECO:0000256" key="8">
    <source>
        <dbReference type="ARBA" id="ARBA00023170"/>
    </source>
</evidence>
<dbReference type="GO" id="GO:0009897">
    <property type="term" value="C:external side of plasma membrane"/>
    <property type="evidence" value="ECO:0007669"/>
    <property type="project" value="TreeGrafter"/>
</dbReference>
<dbReference type="InterPro" id="IPR013517">
    <property type="entry name" value="FG-GAP"/>
</dbReference>
<dbReference type="SUPFAM" id="SSF69318">
    <property type="entry name" value="Integrin alpha N-terminal domain"/>
    <property type="match status" value="1"/>
</dbReference>
<evidence type="ECO:0000256" key="3">
    <source>
        <dbReference type="ARBA" id="ARBA00022729"/>
    </source>
</evidence>
<dbReference type="InterPro" id="IPR000413">
    <property type="entry name" value="Integrin_alpha"/>
</dbReference>